<dbReference type="EMBL" id="AP010904">
    <property type="protein sequence ID" value="BAH74435.1"/>
    <property type="molecule type" value="Genomic_DNA"/>
</dbReference>
<accession>C4XKP4</accession>
<dbReference type="KEGG" id="dma:DMR_09440"/>
<keyword evidence="2" id="KW-1185">Reference proteome</keyword>
<dbReference type="AlphaFoldDB" id="C4XKP4"/>
<evidence type="ECO:0000313" key="1">
    <source>
        <dbReference type="EMBL" id="BAH74435.1"/>
    </source>
</evidence>
<proteinExistence type="predicted"/>
<name>C4XKP4_SOLM1</name>
<reference evidence="1 2" key="1">
    <citation type="journal article" date="2009" name="Genome Res.">
        <title>Whole genome sequence of Desulfovibrio magneticus strain RS-1 revealed common gene clusters in magnetotactic bacteria.</title>
        <authorList>
            <person name="Nakazawa H."/>
            <person name="Arakaki A."/>
            <person name="Narita-Yamada S."/>
            <person name="Yashiro I."/>
            <person name="Jinno K."/>
            <person name="Aoki N."/>
            <person name="Tsuruyama A."/>
            <person name="Okamura Y."/>
            <person name="Tanikawa S."/>
            <person name="Fujita N."/>
            <person name="Takeyama H."/>
            <person name="Matsunaga T."/>
        </authorList>
    </citation>
    <scope>NUCLEOTIDE SEQUENCE [LARGE SCALE GENOMIC DNA]</scope>
    <source>
        <strain evidence="2">ATCC 700980 / DSM 13731 / RS-1</strain>
    </source>
</reference>
<protein>
    <submittedName>
        <fullName evidence="1">Uncharacterized protein</fullName>
    </submittedName>
</protein>
<dbReference type="STRING" id="573370.DMR_09440"/>
<gene>
    <name evidence="1" type="ordered locus">DMR_09440</name>
</gene>
<organism evidence="1 2">
    <name type="scientific">Solidesulfovibrio magneticus (strain ATCC 700980 / DSM 13731 / RS-1)</name>
    <name type="common">Desulfovibrio magneticus</name>
    <dbReference type="NCBI Taxonomy" id="573370"/>
    <lineage>
        <taxon>Bacteria</taxon>
        <taxon>Pseudomonadati</taxon>
        <taxon>Thermodesulfobacteriota</taxon>
        <taxon>Desulfovibrionia</taxon>
        <taxon>Desulfovibrionales</taxon>
        <taxon>Desulfovibrionaceae</taxon>
        <taxon>Solidesulfovibrio</taxon>
    </lineage>
</organism>
<sequence>MNSGFEFIPKAMVFVVFVKGISNFQHRIPIDSFLQTSVTLGGISFHLHGIFPEGLPLVNFDPFESIPCLTASMYQNHG</sequence>
<dbReference type="Proteomes" id="UP000009071">
    <property type="component" value="Chromosome"/>
</dbReference>
<evidence type="ECO:0000313" key="2">
    <source>
        <dbReference type="Proteomes" id="UP000009071"/>
    </source>
</evidence>
<dbReference type="HOGENOM" id="CLU_2805478_0_0_7"/>